<evidence type="ECO:0000313" key="13">
    <source>
        <dbReference type="EMBL" id="SBT70500.1"/>
    </source>
</evidence>
<dbReference type="GO" id="GO:0035312">
    <property type="term" value="F:5'-3' DNA exonuclease activity"/>
    <property type="evidence" value="ECO:0007669"/>
    <property type="project" value="UniProtKB-UniRule"/>
</dbReference>
<keyword evidence="4 9" id="KW-0227">DNA damage</keyword>
<keyword evidence="3 9" id="KW-0540">Nuclease</keyword>
<dbReference type="Gene3D" id="1.10.150.20">
    <property type="entry name" value="5' to 3' exonuclease, C-terminal subdomain"/>
    <property type="match status" value="1"/>
</dbReference>
<dbReference type="VEuPathDB" id="PlasmoDB:PmUG01_03031400"/>
<evidence type="ECO:0000259" key="12">
    <source>
        <dbReference type="SMART" id="SM00485"/>
    </source>
</evidence>
<keyword evidence="9" id="KW-0238">DNA-binding</keyword>
<organism evidence="13 14">
    <name type="scientific">Plasmodium malariae</name>
    <dbReference type="NCBI Taxonomy" id="5858"/>
    <lineage>
        <taxon>Eukaryota</taxon>
        <taxon>Sar</taxon>
        <taxon>Alveolata</taxon>
        <taxon>Apicomplexa</taxon>
        <taxon>Aconoidasida</taxon>
        <taxon>Haemosporida</taxon>
        <taxon>Plasmodiidae</taxon>
        <taxon>Plasmodium</taxon>
        <taxon>Plasmodium (Plasmodium)</taxon>
    </lineage>
</organism>
<feature type="region of interest" description="Disordered" evidence="10">
    <location>
        <begin position="537"/>
        <end position="565"/>
    </location>
</feature>
<protein>
    <recommendedName>
        <fullName evidence="9">Exonuclease 1</fullName>
        <ecNumber evidence="9">3.1.-.-</ecNumber>
    </recommendedName>
</protein>
<gene>
    <name evidence="13" type="primary">PmlGA01_030023500</name>
    <name evidence="13" type="ORF">PMLGA01_030023500</name>
</gene>
<evidence type="ECO:0000256" key="9">
    <source>
        <dbReference type="RuleBase" id="RU910737"/>
    </source>
</evidence>
<keyword evidence="9" id="KW-0267">Excision nuclease</keyword>
<evidence type="ECO:0000256" key="4">
    <source>
        <dbReference type="ARBA" id="ARBA00022763"/>
    </source>
</evidence>
<dbReference type="PRINTS" id="PR00853">
    <property type="entry name" value="XPGRADSUPER"/>
</dbReference>
<keyword evidence="8 9" id="KW-0539">Nucleus</keyword>
<feature type="region of interest" description="Disordered" evidence="10">
    <location>
        <begin position="470"/>
        <end position="490"/>
    </location>
</feature>
<dbReference type="InterPro" id="IPR006084">
    <property type="entry name" value="XPG/Rad2"/>
</dbReference>
<feature type="domain" description="XPG-I" evidence="11">
    <location>
        <begin position="142"/>
        <end position="210"/>
    </location>
</feature>
<comment type="similarity">
    <text evidence="9">Belongs to the XPG/RAD2 endonuclease family. EXO1 subfamily.</text>
</comment>
<evidence type="ECO:0000259" key="11">
    <source>
        <dbReference type="SMART" id="SM00484"/>
    </source>
</evidence>
<accession>A0A1C3KAD4</accession>
<keyword evidence="2" id="KW-0597">Phosphoprotein</keyword>
<evidence type="ECO:0000256" key="3">
    <source>
        <dbReference type="ARBA" id="ARBA00022722"/>
    </source>
</evidence>
<dbReference type="Gene3D" id="3.40.50.1010">
    <property type="entry name" value="5'-nuclease"/>
    <property type="match status" value="1"/>
</dbReference>
<evidence type="ECO:0000256" key="8">
    <source>
        <dbReference type="ARBA" id="ARBA00023242"/>
    </source>
</evidence>
<dbReference type="Pfam" id="PF00752">
    <property type="entry name" value="XPG_N"/>
    <property type="match status" value="1"/>
</dbReference>
<keyword evidence="6" id="KW-0496">Mitochondrion</keyword>
<evidence type="ECO:0000256" key="2">
    <source>
        <dbReference type="ARBA" id="ARBA00022553"/>
    </source>
</evidence>
<dbReference type="GO" id="GO:0003677">
    <property type="term" value="F:DNA binding"/>
    <property type="evidence" value="ECO:0007669"/>
    <property type="project" value="UniProtKB-UniRule"/>
</dbReference>
<dbReference type="Proteomes" id="UP000219799">
    <property type="component" value="Chromosome 3"/>
</dbReference>
<dbReference type="PANTHER" id="PTHR11081">
    <property type="entry name" value="FLAP ENDONUCLEASE FAMILY MEMBER"/>
    <property type="match status" value="1"/>
</dbReference>
<dbReference type="GO" id="GO:0006281">
    <property type="term" value="P:DNA repair"/>
    <property type="evidence" value="ECO:0007669"/>
    <property type="project" value="UniProtKB-UniRule"/>
</dbReference>
<sequence>MGISNLLQFLKPIVKNSHISKYKNEVIGVDVMCWIHRGLISCAYDIATDNFNDSYLNFIDKMLEVINHYNIKILFVFDGEELPEKKNENMVRKNRREKAKKEVQEIIKKVKNPRTNEMVLKKCIQALSVSKEIIDSVIQFCQKRNIDYIISPYEADAQLSYLCRMGFISCVISEDSDLLVYGCPRVLYKFKNNGECNEISLLPINDLIDINIISEIKNPLSDSFNEFYITPMKELKNDEFDNLGLKESNDAIPDQQNDPRAAIYRQKKNKVNKKKYEQIMKNYIDNFYWPEELQNLKYFTIDMFLAMCILSGCDYTNDFHITGMGIKTAFNLIYQYKSIENIFTFLISHEKWKHKIPSNLNTMQKLMNKYKEIKNAFLQHQVYDFVLCKNIPINQSFNSAFKNNKDSKLIINKIREYSLRYNHSGKKNNCLNSYLEDTLNRGIINNDNFVSQKSISQNFKKDTLLIVSKEESSQNEQGRENGKEQSGQGEILSSNNFKNIFKNFTSECFEYLEISPNILRDCEQSKAAEVADEVAAGVSMDENRKEKGKSNHHQDGCSKQQQAKETIPYKPFDKINNIDVPNLHSFFENTHIHFLQNNTHLNSTYMHYHNSHNNDDERSIQTFGGNGYGQNTIPNDSKRRMKNVNSDNLKNSKRAKIVTSCPQYANSEAYSGVTKEGKTNHQEKFIIDNHMNTNEKEKINCCLKNYNCEGASNFYIGGTCTNDMISNEDNAVHTNDTNNNNNNTTNTTNNNTTTNNNNTNNNNTNNNNSDRMKSAKDMYENMRKNFFLYKTLKEQTSIPLKFSHQRDYSTYDWNAKEEGYTHKNVTNENSTIIRTNEQTRVQFQSEFHRTNSENKHQIKEEKYMKTEQETNSTNGMEVTNDISSVDNNVIKKKNEKNEISSIARSNNFSSFSTPHKSSKSIAKIETTKNQLRITSFFKKASKITNTNILAKKMTNENSNCILKYSPSSNKSRASSEEKYNTINSLINFFPEKEINTVQEGKNIKIEQRTNTFKLSNLKEHHTNPVQNQHNHDDLTFLQNCNLQNCNLQNSSSTNEKIKDFKSISFEKGDSHEVSLFDSLQNAYSSKADQKDANAFTVKKYIMNKKNENKEDKENKENKENIKEINIDYILQNLNNDYQHKSHKINTFDYFKEKENVPQPNPYIDNSL</sequence>
<evidence type="ECO:0000313" key="14">
    <source>
        <dbReference type="Proteomes" id="UP000219799"/>
    </source>
</evidence>
<dbReference type="InterPro" id="IPR036279">
    <property type="entry name" value="5-3_exonuclease_C_sf"/>
</dbReference>
<keyword evidence="7 9" id="KW-0234">DNA repair</keyword>
<dbReference type="SUPFAM" id="SSF47807">
    <property type="entry name" value="5' to 3' exonuclease, C-terminal subdomain"/>
    <property type="match status" value="1"/>
</dbReference>
<evidence type="ECO:0000256" key="5">
    <source>
        <dbReference type="ARBA" id="ARBA00022801"/>
    </source>
</evidence>
<dbReference type="SUPFAM" id="SSF88723">
    <property type="entry name" value="PIN domain-like"/>
    <property type="match status" value="1"/>
</dbReference>
<feature type="compositionally biased region" description="Basic and acidic residues" evidence="10">
    <location>
        <begin position="541"/>
        <end position="556"/>
    </location>
</feature>
<comment type="subcellular location">
    <subcellularLocation>
        <location evidence="1 9">Nucleus</location>
    </subcellularLocation>
</comment>
<dbReference type="EC" id="3.1.-.-" evidence="9"/>
<keyword evidence="5 9" id="KW-0378">Hydrolase</keyword>
<dbReference type="SMART" id="SM00485">
    <property type="entry name" value="XPGN"/>
    <property type="match status" value="1"/>
</dbReference>
<dbReference type="InterPro" id="IPR006085">
    <property type="entry name" value="XPG_DNA_repair_N"/>
</dbReference>
<dbReference type="InterPro" id="IPR044752">
    <property type="entry name" value="PIN-like_EXO1"/>
</dbReference>
<dbReference type="GO" id="GO:0046872">
    <property type="term" value="F:metal ion binding"/>
    <property type="evidence" value="ECO:0007669"/>
    <property type="project" value="UniProtKB-UniRule"/>
</dbReference>
<keyword evidence="9" id="KW-0460">Magnesium</keyword>
<dbReference type="AlphaFoldDB" id="A0A1C3KAD4"/>
<feature type="compositionally biased region" description="Low complexity" evidence="10">
    <location>
        <begin position="734"/>
        <end position="768"/>
    </location>
</feature>
<dbReference type="PANTHER" id="PTHR11081:SF8">
    <property type="entry name" value="EXONUCLEASE 1"/>
    <property type="match status" value="1"/>
</dbReference>
<dbReference type="SMART" id="SM00484">
    <property type="entry name" value="XPGI"/>
    <property type="match status" value="1"/>
</dbReference>
<dbReference type="EMBL" id="LT594491">
    <property type="protein sequence ID" value="SBT70500.1"/>
    <property type="molecule type" value="Genomic_DNA"/>
</dbReference>
<feature type="region of interest" description="Disordered" evidence="10">
    <location>
        <begin position="731"/>
        <end position="772"/>
    </location>
</feature>
<dbReference type="InterPro" id="IPR006086">
    <property type="entry name" value="XPG-I_dom"/>
</dbReference>
<evidence type="ECO:0000256" key="7">
    <source>
        <dbReference type="ARBA" id="ARBA00023204"/>
    </source>
</evidence>
<comment type="function">
    <text evidence="9">5'-&gt;3' double-stranded DNA exonuclease which may also possess a cryptic 3'-&gt;5' double-stranded DNA exonuclease activity. Functions in DNA mismatch repair.</text>
</comment>
<dbReference type="CDD" id="cd09901">
    <property type="entry name" value="H3TH_FEN1-like"/>
    <property type="match status" value="1"/>
</dbReference>
<evidence type="ECO:0000256" key="6">
    <source>
        <dbReference type="ARBA" id="ARBA00023128"/>
    </source>
</evidence>
<reference evidence="13 14" key="1">
    <citation type="submission" date="2016-06" db="EMBL/GenBank/DDBJ databases">
        <authorList>
            <consortium name="Pathogen Informatics"/>
        </authorList>
    </citation>
    <scope>NUCLEOTIDE SEQUENCE [LARGE SCALE GENOMIC DNA]</scope>
    <source>
        <strain evidence="13">PmlGA01</strain>
    </source>
</reference>
<comment type="cofactor">
    <cofactor evidence="9">
        <name>Mg(2+)</name>
        <dbReference type="ChEBI" id="CHEBI:18420"/>
    </cofactor>
    <text evidence="9">Binds 2 magnesium ions per subunit. They probably participate in the reaction catalyzed by the enzyme. May bind an additional third magnesium ion after substrate binding.</text>
</comment>
<keyword evidence="9 13" id="KW-0269">Exonuclease</keyword>
<feature type="compositionally biased region" description="Basic and acidic residues" evidence="10">
    <location>
        <begin position="470"/>
        <end position="483"/>
    </location>
</feature>
<name>A0A1C3KAD4_PLAMA</name>
<proteinExistence type="inferred from homology"/>
<dbReference type="CDD" id="cd09857">
    <property type="entry name" value="PIN_EXO1"/>
    <property type="match status" value="1"/>
</dbReference>
<dbReference type="FunFam" id="3.40.50.1010:FF:000002">
    <property type="entry name" value="Exonuclease 1, putative"/>
    <property type="match status" value="1"/>
</dbReference>
<dbReference type="GO" id="GO:0005634">
    <property type="term" value="C:nucleus"/>
    <property type="evidence" value="ECO:0007669"/>
    <property type="project" value="UniProtKB-SubCell"/>
</dbReference>
<feature type="domain" description="XPG N-terminal" evidence="12">
    <location>
        <begin position="1"/>
        <end position="99"/>
    </location>
</feature>
<dbReference type="Pfam" id="PF00867">
    <property type="entry name" value="XPG_I"/>
    <property type="match status" value="1"/>
</dbReference>
<evidence type="ECO:0000256" key="1">
    <source>
        <dbReference type="ARBA" id="ARBA00004123"/>
    </source>
</evidence>
<keyword evidence="9" id="KW-0479">Metal-binding</keyword>
<keyword evidence="9" id="KW-0228">DNA excision</keyword>
<evidence type="ECO:0000256" key="10">
    <source>
        <dbReference type="SAM" id="MobiDB-lite"/>
    </source>
</evidence>
<dbReference type="InterPro" id="IPR029060">
    <property type="entry name" value="PIN-like_dom_sf"/>
</dbReference>
<dbReference type="GO" id="GO:0017108">
    <property type="term" value="F:5'-flap endonuclease activity"/>
    <property type="evidence" value="ECO:0007669"/>
    <property type="project" value="TreeGrafter"/>
</dbReference>